<dbReference type="InterPro" id="IPR016024">
    <property type="entry name" value="ARM-type_fold"/>
</dbReference>
<dbReference type="SUPFAM" id="SSF48371">
    <property type="entry name" value="ARM repeat"/>
    <property type="match status" value="2"/>
</dbReference>
<sequence>MNFDRRVSVEFLCNLLLDENRPISERFRAFRLSTARSHPLALNSLIKAMRDESTLLAYEAAYNLGQMNRPVAIPALEAVVEDLSLHPIVRLKAAESLGAFGLETSVPVLENSFQSDPSQEVRDTCQLALTRIRELKNATPDKLIYFEGREPAPPVFRPIPELREVLLNEDNSLYERCSALFGLRLLCISRTGDTEDAFSAIIESLDAESPILRHHIAYCLVQLGDKKAFHALSQVLQNASEHPMVRIKAVEALNSIADVEGLGSTTYCECIELLKEFSKDPDPIVSQSCEVALRRLDCLGTNSFFEFIVDIRAWDTKGSEYGLQRESAKKTNKG</sequence>
<dbReference type="PANTHER" id="PTHR12697:SF5">
    <property type="entry name" value="DEOXYHYPUSINE HYDROXYLASE"/>
    <property type="match status" value="1"/>
</dbReference>
<dbReference type="EMBL" id="OU503042">
    <property type="protein sequence ID" value="CAI9764534.1"/>
    <property type="molecule type" value="Genomic_DNA"/>
</dbReference>
<keyword evidence="2" id="KW-1185">Reference proteome</keyword>
<dbReference type="Gene3D" id="1.25.10.10">
    <property type="entry name" value="Leucine-rich Repeat Variant"/>
    <property type="match status" value="2"/>
</dbReference>
<name>A0AAD1Z7Y8_9LAMI</name>
<protein>
    <recommendedName>
        <fullName evidence="3">HEAT repeat domain-containing protein</fullName>
    </recommendedName>
</protein>
<gene>
    <name evidence="1" type="ORF">FPE_LOCUS11964</name>
</gene>
<evidence type="ECO:0000313" key="1">
    <source>
        <dbReference type="EMBL" id="CAI9764534.1"/>
    </source>
</evidence>
<dbReference type="GO" id="GO:0016491">
    <property type="term" value="F:oxidoreductase activity"/>
    <property type="evidence" value="ECO:0007669"/>
    <property type="project" value="TreeGrafter"/>
</dbReference>
<dbReference type="AlphaFoldDB" id="A0AAD1Z7Y8"/>
<dbReference type="SMART" id="SM00567">
    <property type="entry name" value="EZ_HEAT"/>
    <property type="match status" value="5"/>
</dbReference>
<dbReference type="Proteomes" id="UP000834106">
    <property type="component" value="Chromosome 7"/>
</dbReference>
<dbReference type="InterPro" id="IPR011989">
    <property type="entry name" value="ARM-like"/>
</dbReference>
<reference evidence="1" key="1">
    <citation type="submission" date="2023-05" db="EMBL/GenBank/DDBJ databases">
        <authorList>
            <person name="Huff M."/>
        </authorList>
    </citation>
    <scope>NUCLEOTIDE SEQUENCE</scope>
</reference>
<evidence type="ECO:0000313" key="2">
    <source>
        <dbReference type="Proteomes" id="UP000834106"/>
    </source>
</evidence>
<accession>A0AAD1Z7Y8</accession>
<dbReference type="PANTHER" id="PTHR12697">
    <property type="entry name" value="PBS LYASE HEAT-LIKE PROTEIN"/>
    <property type="match status" value="1"/>
</dbReference>
<proteinExistence type="predicted"/>
<dbReference type="Pfam" id="PF13646">
    <property type="entry name" value="HEAT_2"/>
    <property type="match status" value="2"/>
</dbReference>
<organism evidence="1 2">
    <name type="scientific">Fraxinus pennsylvanica</name>
    <dbReference type="NCBI Taxonomy" id="56036"/>
    <lineage>
        <taxon>Eukaryota</taxon>
        <taxon>Viridiplantae</taxon>
        <taxon>Streptophyta</taxon>
        <taxon>Embryophyta</taxon>
        <taxon>Tracheophyta</taxon>
        <taxon>Spermatophyta</taxon>
        <taxon>Magnoliopsida</taxon>
        <taxon>eudicotyledons</taxon>
        <taxon>Gunneridae</taxon>
        <taxon>Pentapetalae</taxon>
        <taxon>asterids</taxon>
        <taxon>lamiids</taxon>
        <taxon>Lamiales</taxon>
        <taxon>Oleaceae</taxon>
        <taxon>Oleeae</taxon>
        <taxon>Fraxinus</taxon>
    </lineage>
</organism>
<dbReference type="InterPro" id="IPR004155">
    <property type="entry name" value="PBS_lyase_HEAT"/>
</dbReference>
<evidence type="ECO:0008006" key="3">
    <source>
        <dbReference type="Google" id="ProtNLM"/>
    </source>
</evidence>